<protein>
    <submittedName>
        <fullName evidence="1">Uncharacterized protein</fullName>
    </submittedName>
</protein>
<organism evidence="1 2">
    <name type="scientific">Puccinia striiformis f. sp. tritici</name>
    <dbReference type="NCBI Taxonomy" id="168172"/>
    <lineage>
        <taxon>Eukaryota</taxon>
        <taxon>Fungi</taxon>
        <taxon>Dikarya</taxon>
        <taxon>Basidiomycota</taxon>
        <taxon>Pucciniomycotina</taxon>
        <taxon>Pucciniomycetes</taxon>
        <taxon>Pucciniales</taxon>
        <taxon>Pucciniaceae</taxon>
        <taxon>Puccinia</taxon>
    </lineage>
</organism>
<proteinExistence type="predicted"/>
<gene>
    <name evidence="1" type="ORF">MJO28_001189</name>
</gene>
<reference evidence="2" key="2">
    <citation type="journal article" date="2018" name="Mol. Plant Microbe Interact.">
        <title>Genome sequence resources for the wheat stripe rust pathogen (Puccinia striiformis f. sp. tritici) and the barley stripe rust pathogen (Puccinia striiformis f. sp. hordei).</title>
        <authorList>
            <person name="Xia C."/>
            <person name="Wang M."/>
            <person name="Yin C."/>
            <person name="Cornejo O.E."/>
            <person name="Hulbert S.H."/>
            <person name="Chen X."/>
        </authorList>
    </citation>
    <scope>NUCLEOTIDE SEQUENCE [LARGE SCALE GENOMIC DNA]</scope>
    <source>
        <strain evidence="2">93-210</strain>
    </source>
</reference>
<evidence type="ECO:0000313" key="1">
    <source>
        <dbReference type="EMBL" id="KAI7963095.1"/>
    </source>
</evidence>
<sequence length="145" mass="16046">MQLTIRSADTFTTTILGQCHTHNMPENDGPGKLVANESLEGQEELIDLKVEFSGGLESLFSHRTSIEIRLPKPHTIQHLVTILSAEIKPTKSISLFCSTEPEYEIKPGILPLVNDEDWELLEPSGMKAILKHGDNVMFISTLHGG</sequence>
<reference evidence="1 2" key="3">
    <citation type="journal article" date="2022" name="Microbiol. Spectr.">
        <title>Folding features and dynamics of 3D genome architecture in plant fungal pathogens.</title>
        <authorList>
            <person name="Xia C."/>
        </authorList>
    </citation>
    <scope>NUCLEOTIDE SEQUENCE [LARGE SCALE GENOMIC DNA]</scope>
    <source>
        <strain evidence="1 2">93-210</strain>
    </source>
</reference>
<dbReference type="EMBL" id="CM045865">
    <property type="protein sequence ID" value="KAI7963095.1"/>
    <property type="molecule type" value="Genomic_DNA"/>
</dbReference>
<comment type="caution">
    <text evidence="1">The sequence shown here is derived from an EMBL/GenBank/DDBJ whole genome shotgun (WGS) entry which is preliminary data.</text>
</comment>
<keyword evidence="2" id="KW-1185">Reference proteome</keyword>
<evidence type="ECO:0000313" key="2">
    <source>
        <dbReference type="Proteomes" id="UP001060170"/>
    </source>
</evidence>
<accession>A0ACC0F024</accession>
<reference evidence="2" key="1">
    <citation type="journal article" date="2018" name="BMC Genomics">
        <title>Genomic insights into host adaptation between the wheat stripe rust pathogen (Puccinia striiformis f. sp. tritici) and the barley stripe rust pathogen (Puccinia striiformis f. sp. hordei).</title>
        <authorList>
            <person name="Xia C."/>
            <person name="Wang M."/>
            <person name="Yin C."/>
            <person name="Cornejo O.E."/>
            <person name="Hulbert S.H."/>
            <person name="Chen X."/>
        </authorList>
    </citation>
    <scope>NUCLEOTIDE SEQUENCE [LARGE SCALE GENOMIC DNA]</scope>
    <source>
        <strain evidence="2">93-210</strain>
    </source>
</reference>
<dbReference type="Proteomes" id="UP001060170">
    <property type="component" value="Chromosome 1"/>
</dbReference>
<name>A0ACC0F024_9BASI</name>